<feature type="domain" description="F-box" evidence="3">
    <location>
        <begin position="157"/>
        <end position="195"/>
    </location>
</feature>
<dbReference type="InterPro" id="IPR006553">
    <property type="entry name" value="Leu-rich_rpt_Cys-con_subtyp"/>
</dbReference>
<gene>
    <name evidence="4" type="primary">FBXL4</name>
</gene>
<name>A0A1A8GJ82_9TELE</name>
<dbReference type="PANTHER" id="PTHR13318">
    <property type="entry name" value="PARTNER OF PAIRED, ISOFORM B-RELATED"/>
    <property type="match status" value="1"/>
</dbReference>
<evidence type="ECO:0000256" key="1">
    <source>
        <dbReference type="ARBA" id="ARBA00022614"/>
    </source>
</evidence>
<dbReference type="InterPro" id="IPR001810">
    <property type="entry name" value="F-box_dom"/>
</dbReference>
<reference evidence="4" key="1">
    <citation type="submission" date="2016-05" db="EMBL/GenBank/DDBJ databases">
        <authorList>
            <person name="Lavstsen T."/>
            <person name="Jespersen J.S."/>
        </authorList>
    </citation>
    <scope>NUCLEOTIDE SEQUENCE</scope>
    <source>
        <tissue evidence="4">Brain</tissue>
    </source>
</reference>
<proteinExistence type="predicted"/>
<dbReference type="SUPFAM" id="SSF81383">
    <property type="entry name" value="F-box domain"/>
    <property type="match status" value="1"/>
</dbReference>
<dbReference type="GO" id="GO:0031146">
    <property type="term" value="P:SCF-dependent proteasomal ubiquitin-dependent protein catabolic process"/>
    <property type="evidence" value="ECO:0007669"/>
    <property type="project" value="TreeGrafter"/>
</dbReference>
<evidence type="ECO:0000313" key="4">
    <source>
        <dbReference type="EMBL" id="SBQ71855.1"/>
    </source>
</evidence>
<dbReference type="EMBL" id="HAEC01003778">
    <property type="protein sequence ID" value="SBQ71855.1"/>
    <property type="molecule type" value="Transcribed_RNA"/>
</dbReference>
<dbReference type="FunFam" id="3.80.10.10:FF:000152">
    <property type="entry name" value="F-box/LRR-repeat protein 4 isoform X1"/>
    <property type="match status" value="1"/>
</dbReference>
<dbReference type="Pfam" id="PF12937">
    <property type="entry name" value="F-box-like"/>
    <property type="match status" value="1"/>
</dbReference>
<dbReference type="SUPFAM" id="SSF52047">
    <property type="entry name" value="RNI-like"/>
    <property type="match status" value="1"/>
</dbReference>
<dbReference type="PANTHER" id="PTHR13318:SF152">
    <property type="entry name" value="F-BOX_LRR-REPEAT PROTEIN 4"/>
    <property type="match status" value="1"/>
</dbReference>
<dbReference type="SMART" id="SM00367">
    <property type="entry name" value="LRR_CC"/>
    <property type="match status" value="8"/>
</dbReference>
<keyword evidence="2" id="KW-0833">Ubl conjugation pathway</keyword>
<dbReference type="FunFam" id="3.80.10.10:FF:000628">
    <property type="entry name" value="F-box and leucine-rich repeat protein 4"/>
    <property type="match status" value="1"/>
</dbReference>
<evidence type="ECO:0000256" key="2">
    <source>
        <dbReference type="ARBA" id="ARBA00022786"/>
    </source>
</evidence>
<keyword evidence="1" id="KW-0433">Leucine-rich repeat</keyword>
<evidence type="ECO:0000259" key="3">
    <source>
        <dbReference type="Pfam" id="PF12937"/>
    </source>
</evidence>
<accession>A0A1A8GJ82</accession>
<dbReference type="AlphaFoldDB" id="A0A1A8GJ82"/>
<dbReference type="InterPro" id="IPR036047">
    <property type="entry name" value="F-box-like_dom_sf"/>
</dbReference>
<dbReference type="GO" id="GO:0019005">
    <property type="term" value="C:SCF ubiquitin ligase complex"/>
    <property type="evidence" value="ECO:0007669"/>
    <property type="project" value="TreeGrafter"/>
</dbReference>
<protein>
    <submittedName>
        <fullName evidence="4">F-box and leucine-rich repeat protein 4</fullName>
    </submittedName>
</protein>
<dbReference type="Gene3D" id="3.80.10.10">
    <property type="entry name" value="Ribonuclease Inhibitor"/>
    <property type="match status" value="2"/>
</dbReference>
<sequence length="491" mass="55375">MWNLAGVPNVYPSSGDFTQTAVFRAYGTWWEQCASAPLPFRRTPKDFYSQDYIELGFEEPVYPTAVEVFETYHPGAIVQIMACSHNPLSQNPPTDVRWEVLWSGEPTKALTPQARQFSPKIKHINFPTNLLRLEVNSPLLFSPSPLLTPLPIFRPQLIQLILSHLTLPDLCCLAQTCKLLHQHCCDPLQYTQLSLQPYWARLSDASLGHLQSRCTLLQRLNLSWTGNRGALTLTGFSSFMRACGSSLVCLEMSCCHFLNEGCLEVISQTCPALQELNLSSCDRLPPQAFTHISKLTLLRRLVLYRTKIEQTAILSILTFCTEMRHLNLGSCLRIDDYDVVSSMMAARCRSMRSLDLWRCRNLTDRGLTELVSGCRMLEELDLGWCPTLQSSTGCFQQLARCLPRLRKLFLTANRTVCDSDVEELASCCPSLQHLDILGTRLVSAASLKKLLQSCPRLVLLDVSFCSQIDTRVVQELSSLFPKVAIKKSFTQ</sequence>
<reference evidence="4" key="2">
    <citation type="submission" date="2016-06" db="EMBL/GenBank/DDBJ databases">
        <title>The genome of a short-lived fish provides insights into sex chromosome evolution and the genetic control of aging.</title>
        <authorList>
            <person name="Reichwald K."/>
            <person name="Felder M."/>
            <person name="Petzold A."/>
            <person name="Koch P."/>
            <person name="Groth M."/>
            <person name="Platzer M."/>
        </authorList>
    </citation>
    <scope>NUCLEOTIDE SEQUENCE</scope>
    <source>
        <tissue evidence="4">Brain</tissue>
    </source>
</reference>
<dbReference type="InterPro" id="IPR032675">
    <property type="entry name" value="LRR_dom_sf"/>
</dbReference>
<organism evidence="4">
    <name type="scientific">Nothobranchius korthausae</name>
    <dbReference type="NCBI Taxonomy" id="1143690"/>
    <lineage>
        <taxon>Eukaryota</taxon>
        <taxon>Metazoa</taxon>
        <taxon>Chordata</taxon>
        <taxon>Craniata</taxon>
        <taxon>Vertebrata</taxon>
        <taxon>Euteleostomi</taxon>
        <taxon>Actinopterygii</taxon>
        <taxon>Neopterygii</taxon>
        <taxon>Teleostei</taxon>
        <taxon>Neoteleostei</taxon>
        <taxon>Acanthomorphata</taxon>
        <taxon>Ovalentaria</taxon>
        <taxon>Atherinomorphae</taxon>
        <taxon>Cyprinodontiformes</taxon>
        <taxon>Nothobranchiidae</taxon>
        <taxon>Nothobranchius</taxon>
    </lineage>
</organism>
<dbReference type="CDD" id="cd22117">
    <property type="entry name" value="F-box_FBXL4"/>
    <property type="match status" value="1"/>
</dbReference>